<keyword evidence="11" id="KW-0131">Cell cycle</keyword>
<dbReference type="InterPro" id="IPR036097">
    <property type="entry name" value="HisK_dim/P_sf"/>
</dbReference>
<dbReference type="SMART" id="SM00448">
    <property type="entry name" value="REC"/>
    <property type="match status" value="2"/>
</dbReference>
<dbReference type="PROSITE" id="PS50112">
    <property type="entry name" value="PAS"/>
    <property type="match status" value="3"/>
</dbReference>
<dbReference type="InterPro" id="IPR005467">
    <property type="entry name" value="His_kinase_dom"/>
</dbReference>
<dbReference type="CDD" id="cd16922">
    <property type="entry name" value="HATPase_EvgS-ArcB-TorS-like"/>
    <property type="match status" value="1"/>
</dbReference>
<evidence type="ECO:0000256" key="1">
    <source>
        <dbReference type="ARBA" id="ARBA00000085"/>
    </source>
</evidence>
<dbReference type="SUPFAM" id="SSF55874">
    <property type="entry name" value="ATPase domain of HSP90 chaperone/DNA topoisomerase II/histidine kinase"/>
    <property type="match status" value="1"/>
</dbReference>
<dbReference type="EC" id="2.7.13.3" evidence="3"/>
<feature type="domain" description="PAC" evidence="16">
    <location>
        <begin position="196"/>
        <end position="248"/>
    </location>
</feature>
<dbReference type="Gene3D" id="3.30.450.20">
    <property type="entry name" value="PAS domain"/>
    <property type="match status" value="3"/>
</dbReference>
<evidence type="ECO:0000256" key="3">
    <source>
        <dbReference type="ARBA" id="ARBA00012438"/>
    </source>
</evidence>
<dbReference type="PROSITE" id="PS50113">
    <property type="entry name" value="PAC"/>
    <property type="match status" value="3"/>
</dbReference>
<dbReference type="Pfam" id="PF02518">
    <property type="entry name" value="HATPase_c"/>
    <property type="match status" value="1"/>
</dbReference>
<dbReference type="SUPFAM" id="SSF55785">
    <property type="entry name" value="PYP-like sensor domain (PAS domain)"/>
    <property type="match status" value="3"/>
</dbReference>
<evidence type="ECO:0000256" key="11">
    <source>
        <dbReference type="ARBA" id="ARBA00023306"/>
    </source>
</evidence>
<evidence type="ECO:0000259" key="15">
    <source>
        <dbReference type="PROSITE" id="PS50112"/>
    </source>
</evidence>
<evidence type="ECO:0000313" key="17">
    <source>
        <dbReference type="EMBL" id="CAI8022646.1"/>
    </source>
</evidence>
<feature type="domain" description="PAS" evidence="15">
    <location>
        <begin position="249"/>
        <end position="319"/>
    </location>
</feature>
<evidence type="ECO:0000256" key="8">
    <source>
        <dbReference type="ARBA" id="ARBA00022840"/>
    </source>
</evidence>
<accession>A0AA35WMT0</accession>
<dbReference type="Gene3D" id="3.30.565.10">
    <property type="entry name" value="Histidine kinase-like ATPase, C-terminal domain"/>
    <property type="match status" value="1"/>
</dbReference>
<evidence type="ECO:0000256" key="4">
    <source>
        <dbReference type="ARBA" id="ARBA00022553"/>
    </source>
</evidence>
<dbReference type="CDD" id="cd00130">
    <property type="entry name" value="PAS"/>
    <property type="match status" value="3"/>
</dbReference>
<keyword evidence="7 17" id="KW-0418">Kinase</keyword>
<feature type="domain" description="PAC" evidence="16">
    <location>
        <begin position="322"/>
        <end position="374"/>
    </location>
</feature>
<dbReference type="InterPro" id="IPR036890">
    <property type="entry name" value="HATPase_C_sf"/>
</dbReference>
<evidence type="ECO:0000256" key="10">
    <source>
        <dbReference type="ARBA" id="ARBA00023136"/>
    </source>
</evidence>
<dbReference type="SUPFAM" id="SSF52172">
    <property type="entry name" value="CheY-like"/>
    <property type="match status" value="2"/>
</dbReference>
<dbReference type="Pfam" id="PF00512">
    <property type="entry name" value="HisKA"/>
    <property type="match status" value="1"/>
</dbReference>
<evidence type="ECO:0000256" key="6">
    <source>
        <dbReference type="ARBA" id="ARBA00022741"/>
    </source>
</evidence>
<dbReference type="FunFam" id="3.30.450.20:FF:000099">
    <property type="entry name" value="Sensory box sensor histidine kinase"/>
    <property type="match status" value="1"/>
</dbReference>
<evidence type="ECO:0000256" key="2">
    <source>
        <dbReference type="ARBA" id="ARBA00004370"/>
    </source>
</evidence>
<dbReference type="FunFam" id="3.30.565.10:FF:000010">
    <property type="entry name" value="Sensor histidine kinase RcsC"/>
    <property type="match status" value="1"/>
</dbReference>
<keyword evidence="9" id="KW-0902">Two-component regulatory system</keyword>
<feature type="modified residue" description="4-aspartylphosphate" evidence="12">
    <location>
        <position position="807"/>
    </location>
</feature>
<comment type="subcellular location">
    <subcellularLocation>
        <location evidence="2">Membrane</location>
    </subcellularLocation>
</comment>
<dbReference type="GO" id="GO:0000155">
    <property type="term" value="F:phosphorelay sensor kinase activity"/>
    <property type="evidence" value="ECO:0007669"/>
    <property type="project" value="InterPro"/>
</dbReference>
<dbReference type="InterPro" id="IPR004358">
    <property type="entry name" value="Sig_transdc_His_kin-like_C"/>
</dbReference>
<evidence type="ECO:0000256" key="5">
    <source>
        <dbReference type="ARBA" id="ARBA00022679"/>
    </source>
</evidence>
<organism evidence="17 18">
    <name type="scientific">Geodia barretti</name>
    <name type="common">Barrett's horny sponge</name>
    <dbReference type="NCBI Taxonomy" id="519541"/>
    <lineage>
        <taxon>Eukaryota</taxon>
        <taxon>Metazoa</taxon>
        <taxon>Porifera</taxon>
        <taxon>Demospongiae</taxon>
        <taxon>Heteroscleromorpha</taxon>
        <taxon>Tetractinellida</taxon>
        <taxon>Astrophorina</taxon>
        <taxon>Geodiidae</taxon>
        <taxon>Geodia</taxon>
    </lineage>
</organism>
<dbReference type="SMART" id="SM00086">
    <property type="entry name" value="PAC"/>
    <property type="match status" value="3"/>
</dbReference>
<protein>
    <recommendedName>
        <fullName evidence="3">histidine kinase</fullName>
        <ecNumber evidence="3">2.7.13.3</ecNumber>
    </recommendedName>
</protein>
<evidence type="ECO:0000259" key="14">
    <source>
        <dbReference type="PROSITE" id="PS50110"/>
    </source>
</evidence>
<evidence type="ECO:0000259" key="16">
    <source>
        <dbReference type="PROSITE" id="PS50113"/>
    </source>
</evidence>
<feature type="domain" description="Response regulatory" evidence="14">
    <location>
        <begin position="636"/>
        <end position="749"/>
    </location>
</feature>
<feature type="domain" description="PAS" evidence="15">
    <location>
        <begin position="122"/>
        <end position="193"/>
    </location>
</feature>
<dbReference type="PANTHER" id="PTHR43047">
    <property type="entry name" value="TWO-COMPONENT HISTIDINE PROTEIN KINASE"/>
    <property type="match status" value="1"/>
</dbReference>
<keyword evidence="18" id="KW-1185">Reference proteome</keyword>
<name>A0AA35WMT0_GEOBA</name>
<dbReference type="InterPro" id="IPR013655">
    <property type="entry name" value="PAS_fold_3"/>
</dbReference>
<dbReference type="GO" id="GO:0005524">
    <property type="term" value="F:ATP binding"/>
    <property type="evidence" value="ECO:0007669"/>
    <property type="project" value="UniProtKB-KW"/>
</dbReference>
<feature type="domain" description="PAS" evidence="15">
    <location>
        <begin position="27"/>
        <end position="76"/>
    </location>
</feature>
<dbReference type="GO" id="GO:0009927">
    <property type="term" value="F:histidine phosphotransfer kinase activity"/>
    <property type="evidence" value="ECO:0007669"/>
    <property type="project" value="TreeGrafter"/>
</dbReference>
<evidence type="ECO:0000256" key="9">
    <source>
        <dbReference type="ARBA" id="ARBA00023012"/>
    </source>
</evidence>
<dbReference type="InterPro" id="IPR001789">
    <property type="entry name" value="Sig_transdc_resp-reg_receiver"/>
</dbReference>
<dbReference type="GO" id="GO:0006355">
    <property type="term" value="P:regulation of DNA-templated transcription"/>
    <property type="evidence" value="ECO:0007669"/>
    <property type="project" value="InterPro"/>
</dbReference>
<dbReference type="PROSITE" id="PS50110">
    <property type="entry name" value="RESPONSE_REGULATORY"/>
    <property type="match status" value="2"/>
</dbReference>
<dbReference type="PANTHER" id="PTHR43047:SF72">
    <property type="entry name" value="OSMOSENSING HISTIDINE PROTEIN KINASE SLN1"/>
    <property type="match status" value="1"/>
</dbReference>
<dbReference type="CDD" id="cd00082">
    <property type="entry name" value="HisKA"/>
    <property type="match status" value="1"/>
</dbReference>
<evidence type="ECO:0000256" key="7">
    <source>
        <dbReference type="ARBA" id="ARBA00022777"/>
    </source>
</evidence>
<dbReference type="Pfam" id="PF00072">
    <property type="entry name" value="Response_reg"/>
    <property type="match status" value="2"/>
</dbReference>
<proteinExistence type="predicted"/>
<reference evidence="17" key="1">
    <citation type="submission" date="2023-03" db="EMBL/GenBank/DDBJ databases">
        <authorList>
            <person name="Steffen K."/>
            <person name="Cardenas P."/>
        </authorList>
    </citation>
    <scope>NUCLEOTIDE SEQUENCE</scope>
</reference>
<feature type="domain" description="PAC" evidence="16">
    <location>
        <begin position="80"/>
        <end position="128"/>
    </location>
</feature>
<dbReference type="PROSITE" id="PS50109">
    <property type="entry name" value="HIS_KIN"/>
    <property type="match status" value="1"/>
</dbReference>
<feature type="modified residue" description="4-aspartylphosphate" evidence="12">
    <location>
        <position position="685"/>
    </location>
</feature>
<dbReference type="Pfam" id="PF08447">
    <property type="entry name" value="PAS_3"/>
    <property type="match status" value="2"/>
</dbReference>
<dbReference type="Pfam" id="PF00989">
    <property type="entry name" value="PAS"/>
    <property type="match status" value="1"/>
</dbReference>
<comment type="catalytic activity">
    <reaction evidence="1">
        <text>ATP + protein L-histidine = ADP + protein N-phospho-L-histidine.</text>
        <dbReference type="EC" id="2.7.13.3"/>
    </reaction>
</comment>
<dbReference type="InterPro" id="IPR003661">
    <property type="entry name" value="HisK_dim/P_dom"/>
</dbReference>
<dbReference type="InterPro" id="IPR000014">
    <property type="entry name" value="PAS"/>
</dbReference>
<keyword evidence="10" id="KW-0472">Membrane</keyword>
<dbReference type="PRINTS" id="PR00344">
    <property type="entry name" value="BCTRLSENSOR"/>
</dbReference>
<evidence type="ECO:0000259" key="13">
    <source>
        <dbReference type="PROSITE" id="PS50109"/>
    </source>
</evidence>
<gene>
    <name evidence="17" type="ORF">GBAR_LOCUS13290</name>
</gene>
<feature type="domain" description="Histidine kinase" evidence="13">
    <location>
        <begin position="392"/>
        <end position="610"/>
    </location>
</feature>
<keyword evidence="6" id="KW-0547">Nucleotide-binding</keyword>
<dbReference type="InterPro" id="IPR001610">
    <property type="entry name" value="PAC"/>
</dbReference>
<dbReference type="AlphaFoldDB" id="A0AA35WMT0"/>
<dbReference type="InterPro" id="IPR000700">
    <property type="entry name" value="PAS-assoc_C"/>
</dbReference>
<dbReference type="InterPro" id="IPR013767">
    <property type="entry name" value="PAS_fold"/>
</dbReference>
<dbReference type="Gene3D" id="3.40.50.2300">
    <property type="match status" value="2"/>
</dbReference>
<evidence type="ECO:0000256" key="12">
    <source>
        <dbReference type="PROSITE-ProRule" id="PRU00169"/>
    </source>
</evidence>
<comment type="caution">
    <text evidence="17">The sequence shown here is derived from an EMBL/GenBank/DDBJ whole genome shotgun (WGS) entry which is preliminary data.</text>
</comment>
<keyword evidence="5" id="KW-0808">Transferase</keyword>
<dbReference type="Proteomes" id="UP001174909">
    <property type="component" value="Unassembled WGS sequence"/>
</dbReference>
<dbReference type="InterPro" id="IPR035965">
    <property type="entry name" value="PAS-like_dom_sf"/>
</dbReference>
<dbReference type="InterPro" id="IPR011006">
    <property type="entry name" value="CheY-like_superfamily"/>
</dbReference>
<evidence type="ECO:0000313" key="18">
    <source>
        <dbReference type="Proteomes" id="UP001174909"/>
    </source>
</evidence>
<dbReference type="GO" id="GO:0005886">
    <property type="term" value="C:plasma membrane"/>
    <property type="evidence" value="ECO:0007669"/>
    <property type="project" value="TreeGrafter"/>
</dbReference>
<dbReference type="InterPro" id="IPR003594">
    <property type="entry name" value="HATPase_dom"/>
</dbReference>
<keyword evidence="8" id="KW-0067">ATP-binding</keyword>
<dbReference type="Gene3D" id="1.10.287.130">
    <property type="match status" value="1"/>
</dbReference>
<dbReference type="SMART" id="SM00387">
    <property type="entry name" value="HATPase_c"/>
    <property type="match status" value="1"/>
</dbReference>
<dbReference type="NCBIfam" id="TIGR00229">
    <property type="entry name" value="sensory_box"/>
    <property type="match status" value="3"/>
</dbReference>
<dbReference type="EMBL" id="CASHTH010001969">
    <property type="protein sequence ID" value="CAI8022646.1"/>
    <property type="molecule type" value="Genomic_DNA"/>
</dbReference>
<dbReference type="SUPFAM" id="SSF47384">
    <property type="entry name" value="Homodimeric domain of signal transducing histidine kinase"/>
    <property type="match status" value="1"/>
</dbReference>
<keyword evidence="4 12" id="KW-0597">Phosphoprotein</keyword>
<dbReference type="SMART" id="SM00388">
    <property type="entry name" value="HisKA"/>
    <property type="match status" value="1"/>
</dbReference>
<feature type="domain" description="Response regulatory" evidence="14">
    <location>
        <begin position="758"/>
        <end position="874"/>
    </location>
</feature>
<dbReference type="SMART" id="SM00091">
    <property type="entry name" value="PAS"/>
    <property type="match status" value="3"/>
</dbReference>
<dbReference type="FunFam" id="1.10.287.130:FF:000038">
    <property type="entry name" value="Sensory transduction histidine kinase"/>
    <property type="match status" value="1"/>
</dbReference>
<sequence length="888" mass="98880">MTISADTTERDRFFTLSLDMLCIAGFDGYFKELNPMWEKTLGFTVEELKTKPFIDFIHPEDQESTIVEAQKIMTTSEDVVSFENRYLCKDGSYKWLLWSSTVSAEEQLYYAVARDITERKLAEVHYRDLYENAPDMMAVVDLVSGNILECNQTLADVIGRSKEEIIGNSFLELYASESIEAARQTSSAFIETGEVIRQERALRRADGSTIDVLLQATPMRDATGRIIASRSTWRDVTRQKEAERALASQEALYRTLIEAAPQAIWVADADGQVALLNKAWHEFSGLTDEESLGTRWAEALHPEDLPDVLAKWERAYTHGETYSGECRFRAKDGSYETFIFIGAPVRDDSGEIINWVGINTNIADRVQAEIALQEAKDSAEYANRAKSEFLATMSHELRTPLNAVIGFSEILRDEILGGINDEQRELVLDIRTSGNHLLAMINDILDLSKIEAGKMELQLESFSVKEAVTEVNTIINALANEKQVQLSLQFDQDVSIEADKIKFKQILYNLLSNAIKFTDEGGKITTKFEVSNSALLGSVTDTGVGISPQDRTKLFQPFTQLDASSARAHSGTGLGLALTNRLIQLHGGKIWVDSEINEGSTFSFTFPLHQQEQKVEVTAPDASNSETTASFDNNRTILVAEDNEQAAQLLGIYLTEAGYQVEYATDGEEAVAKAAEIHPFAITLDILLPKKDGWQVLREMKTKPNLQSIPVIIVSVTEERQLAFGLGAVDHLVKPIDKEALFASLRSLKLPNWGGSPRILVVDDDPQTVRLLSTVLTNDGYEVLKVYGGGEAIETAISQSPDLIILDMMMPQVDGFQVIRHLAGDPRTCDIPIIICTALDFTDEDRDRLNGQIQSVIQKTGNVKEELLATIKRIERLRTPTQEAETHS</sequence>